<protein>
    <submittedName>
        <fullName evidence="1">Uncharacterized protein</fullName>
    </submittedName>
</protein>
<organism evidence="1">
    <name type="scientific">Burkholderia pseudomallei 1710a</name>
    <dbReference type="NCBI Taxonomy" id="320371"/>
    <lineage>
        <taxon>Bacteria</taxon>
        <taxon>Pseudomonadati</taxon>
        <taxon>Pseudomonadota</taxon>
        <taxon>Betaproteobacteria</taxon>
        <taxon>Burkholderiales</taxon>
        <taxon>Burkholderiaceae</taxon>
        <taxon>Burkholderia</taxon>
        <taxon>pseudomallei group</taxon>
    </lineage>
</organism>
<reference evidence="1" key="1">
    <citation type="submission" date="2009-05" db="EMBL/GenBank/DDBJ databases">
        <authorList>
            <person name="Harkins D.M."/>
            <person name="DeShazer D."/>
            <person name="Woods D.E."/>
            <person name="Brinkac L.M."/>
            <person name="Brown K.A."/>
            <person name="Hung G.C."/>
            <person name="Tuanyok A."/>
            <person name="Zhang B."/>
            <person name="Nierman W.C."/>
        </authorList>
    </citation>
    <scope>NUCLEOTIDE SEQUENCE [LARGE SCALE GENOMIC DNA]</scope>
    <source>
        <strain evidence="1">1710a</strain>
    </source>
</reference>
<dbReference type="Proteomes" id="UP000001812">
    <property type="component" value="Chromosome II"/>
</dbReference>
<dbReference type="HOGENOM" id="CLU_2913620_0_0_4"/>
<sequence>MKIVTGAIARAFAARRAGRRDRARSALSVRCLRARRRSADGVPMERRWPSAYAAASLAE</sequence>
<gene>
    <name evidence="1" type="ORF">BURPS1710A_A1419</name>
</gene>
<accession>A0A0E1W325</accession>
<dbReference type="EMBL" id="CM000833">
    <property type="protein sequence ID" value="EET04062.1"/>
    <property type="molecule type" value="Genomic_DNA"/>
</dbReference>
<name>A0A0E1W325_BURPE</name>
<dbReference type="AlphaFoldDB" id="A0A0E1W325"/>
<evidence type="ECO:0000313" key="1">
    <source>
        <dbReference type="EMBL" id="EET04062.1"/>
    </source>
</evidence>
<proteinExistence type="predicted"/>